<keyword evidence="5" id="KW-1185">Reference proteome</keyword>
<dbReference type="InterPro" id="IPR014755">
    <property type="entry name" value="Cu-Rt/internalin_Ig-like"/>
</dbReference>
<dbReference type="Gene3D" id="2.60.40.1220">
    <property type="match status" value="5"/>
</dbReference>
<feature type="signal peptide" evidence="2">
    <location>
        <begin position="1"/>
        <end position="18"/>
    </location>
</feature>
<dbReference type="EMBL" id="JBHUHZ010000001">
    <property type="protein sequence ID" value="MFD2162522.1"/>
    <property type="molecule type" value="Genomic_DNA"/>
</dbReference>
<dbReference type="PROSITE" id="PS51841">
    <property type="entry name" value="LTD"/>
    <property type="match status" value="2"/>
</dbReference>
<evidence type="ECO:0000313" key="4">
    <source>
        <dbReference type="EMBL" id="MFD2162522.1"/>
    </source>
</evidence>
<evidence type="ECO:0000259" key="3">
    <source>
        <dbReference type="PROSITE" id="PS51841"/>
    </source>
</evidence>
<comment type="caution">
    <text evidence="4">The sequence shown here is derived from an EMBL/GenBank/DDBJ whole genome shotgun (WGS) entry which is preliminary data.</text>
</comment>
<gene>
    <name evidence="4" type="ORF">ACFSJU_08960</name>
</gene>
<accession>A0ABW4ZLM4</accession>
<feature type="domain" description="LTD" evidence="3">
    <location>
        <begin position="1111"/>
        <end position="1231"/>
    </location>
</feature>
<dbReference type="SUPFAM" id="SSF49265">
    <property type="entry name" value="Fibronectin type III"/>
    <property type="match status" value="1"/>
</dbReference>
<dbReference type="InterPro" id="IPR032812">
    <property type="entry name" value="SbsA_Ig"/>
</dbReference>
<reference evidence="5" key="1">
    <citation type="journal article" date="2019" name="Int. J. Syst. Evol. Microbiol.">
        <title>The Global Catalogue of Microorganisms (GCM) 10K type strain sequencing project: providing services to taxonomists for standard genome sequencing and annotation.</title>
        <authorList>
            <consortium name="The Broad Institute Genomics Platform"/>
            <consortium name="The Broad Institute Genome Sequencing Center for Infectious Disease"/>
            <person name="Wu L."/>
            <person name="Ma J."/>
        </authorList>
    </citation>
    <scope>NUCLEOTIDE SEQUENCE [LARGE SCALE GENOMIC DNA]</scope>
    <source>
        <strain evidence="5">KCTC 42217</strain>
    </source>
</reference>
<protein>
    <submittedName>
        <fullName evidence="4">Lamin tail domain-containing protein</fullName>
    </submittedName>
</protein>
<feature type="domain" description="LTD" evidence="3">
    <location>
        <begin position="316"/>
        <end position="439"/>
    </location>
</feature>
<dbReference type="Gene3D" id="2.60.40.1260">
    <property type="entry name" value="Lamin Tail domain"/>
    <property type="match status" value="1"/>
</dbReference>
<dbReference type="Pfam" id="PF00932">
    <property type="entry name" value="LTD"/>
    <property type="match status" value="5"/>
</dbReference>
<proteinExistence type="predicted"/>
<dbReference type="Proteomes" id="UP001597387">
    <property type="component" value="Unassembled WGS sequence"/>
</dbReference>
<name>A0ABW4ZLM4_9SPHI</name>
<evidence type="ECO:0000256" key="2">
    <source>
        <dbReference type="SAM" id="SignalP"/>
    </source>
</evidence>
<evidence type="ECO:0000256" key="1">
    <source>
        <dbReference type="ARBA" id="ARBA00022729"/>
    </source>
</evidence>
<feature type="chain" id="PRO_5046715560" evidence="2">
    <location>
        <begin position="19"/>
        <end position="1935"/>
    </location>
</feature>
<dbReference type="Pfam" id="PF13585">
    <property type="entry name" value="CHU_C"/>
    <property type="match status" value="1"/>
</dbReference>
<evidence type="ECO:0000313" key="5">
    <source>
        <dbReference type="Proteomes" id="UP001597387"/>
    </source>
</evidence>
<dbReference type="InterPro" id="IPR001322">
    <property type="entry name" value="Lamin_tail_dom"/>
</dbReference>
<dbReference type="InterPro" id="IPR036116">
    <property type="entry name" value="FN3_sf"/>
</dbReference>
<dbReference type="Gene3D" id="2.60.40.4070">
    <property type="match status" value="1"/>
</dbReference>
<dbReference type="InterPro" id="IPR036415">
    <property type="entry name" value="Lamin_tail_dom_sf"/>
</dbReference>
<organism evidence="4 5">
    <name type="scientific">Paradesertivirga mongoliensis</name>
    <dbReference type="NCBI Taxonomy" id="2100740"/>
    <lineage>
        <taxon>Bacteria</taxon>
        <taxon>Pseudomonadati</taxon>
        <taxon>Bacteroidota</taxon>
        <taxon>Sphingobacteriia</taxon>
        <taxon>Sphingobacteriales</taxon>
        <taxon>Sphingobacteriaceae</taxon>
        <taxon>Paradesertivirga</taxon>
    </lineage>
</organism>
<dbReference type="RefSeq" id="WP_255903443.1">
    <property type="nucleotide sequence ID" value="NZ_JAFMZO010000003.1"/>
</dbReference>
<dbReference type="Pfam" id="PF13205">
    <property type="entry name" value="Big_5"/>
    <property type="match status" value="2"/>
</dbReference>
<sequence>MKNYLLFPLLLCGNLAFAQLNELFSDGNFTSNPVWTGSNAGNDFSIDTSGTIQLKSKSTTASSNFYLSTASGLASNCIWEFSVNLLFNPSGANYVDVYLTSDQANLQATNINGYFVRLGGINDEICLFKRSGSAASSVKLVDGVNGILNTSDNRIKIKVTRTSAHGFTLERDLTGSGTSYVTEGTLVDSSFTTSVFFGIFIQQSTSSFHQKHWFDDFKIQPLVTDQSPPSLMSVTPIDSSRLEILFDEPMDTTSAKLLSNYSMDNGFGHPLLIKTTSDAAKFILTFEKGFITASYLLTASNITDKAGNIISPANTGRFSFHKPYIAKKGDIVINEIFADPSPQIDLPSVEFIEIFNTSNQTISLQNWKYSDPASSATFPADSIKAGEHLVLCARADTNEYKRFGKTIGLSPWPSLNNSGDIIKLVSPEIQTIDSVAYSDSWYPTTAKKQGGWSLERVNPTSICSGTFNWTASTDITGGTPGKQNTAFIHNYDQLAFTADSIIQLSDTTFRFYLNKPADISTANNAFSISPAHAAIKSLSFDAFSRESTISVLGLQPNTVYQISVSAITDCAGNTISPRSFQFTTPNIPPVRLDTAKIFITEIFADPSPEVGLPLAEFVEVYNAGLDTIHLDGWTINNSPIKKASILPQGYLILCGDTTQYKTFGRTAEVSIWPGLTNASGQILLKSFKGRMIDSTSYSSAWHTNTAKKQGGWSLERIDYTSTCTGMFNWASSTDTTGGTPGVQNSIHISNYGKLALAADSIRQLSDSTITIYLNKAANVSSAANALSIVPALADIKFAFTPNLKQINLLFDKPFLSNTSYRLAISGLEDCAANRLSTEFLFKTPKAPPVRVDTAQLYITEIFADPSPEIGLPLVEFVEIYNPGKDTVNLDGYIFSNSKTKSAIRNSFILPDDYLILCPIADTVHFKPFGKVSGITSWPALLNGADQISIKSYKSRLLDSVSYLDTWHTTPVKKQGGWSLERVAYQSLCSGVFNWASSRDKSGGTPGKSNSVLISNYDKIDFKADSVKLLSDTGISVYFNKHADVSTSQDVFKISSSSAEIKVTSFDAQALKATLIFDQKLSAGTPYQLSVSNLKDCAGNIVVPTTLSFSTPKPTLTRPDTSNIYITEIFADPSPEIKLPLAEFIELYNPGIDTVDLNGWALANSKTISSLKNVFILPGQYLILCPTADTSQYKNFGQVKGVSPWPSLVNYADQLTLKSFTGRLVDTIAYFDTWHINSVKKQGGWSLERSDYRSLCGGGFNWTSSLDTDGGTPGRKNSVNVDHYDKLPFKVDSIKQTSDLTVEVTFNKHADIATSEGAFLLTPLLNMKSLSFDAKATKVIITYAEKFAANTTYQLAVNNGLRDCAGNPIASGTKLAFHTPKRPPGRLDTAKLYITEIFADPSPEVKLPLAEFVEIFNPGKDTIDVADWTFHDSSSKSTFGNAVILPQQYAILCPAADTLQYSAYGKVIGLAPWPALNNSSEQITIKSFKGRSVDSVSYKDSWYKNDVKKNGGWSLELIDKESVCTGIQNWTASIDATGGTPGRQNSVYNLFSTSEQLKVMQARLKDSATIVVSFNRPADSLFLSKSHNYKVNNGLGQPSAVSLNSAFTEVELAFSQAIKRGTSYKVSCADITDCMGRKISSQNNSSEFFYPYKISKGDILISEILFNPRDGGADFVEIYNNSDKILDLQELAVAGIKSPDSIVNKKQISTSPRFFKPKEYLVLSTNPDQIRKDYHTENPDAFLTMPSMPPFNNDAGAVVLVSKEGRIDQFSYTEKVHHYLIKEPKGVSLERTSFKIPTQNPGNFRSAAASVGFATPGYKNSQSVEIAAIGASEIELISKTFSPDNDGFEDALIINYRFKDAGMVANVSIYNDSGVLIKKLSRNTTLASEGTLVWDGTTENEQRASVGIYIIYFDLFNLNGQTKKYKKACVLASKLN</sequence>
<keyword evidence="1 2" id="KW-0732">Signal</keyword>
<dbReference type="SUPFAM" id="SSF74853">
    <property type="entry name" value="Lamin A/C globular tail domain"/>
    <property type="match status" value="3"/>
</dbReference>